<dbReference type="EMBL" id="BTGU01000007">
    <property type="protein sequence ID" value="GMN37426.1"/>
    <property type="molecule type" value="Genomic_DNA"/>
</dbReference>
<gene>
    <name evidence="1" type="ORF">TIFTF001_006807</name>
</gene>
<accession>A0AA88A500</accession>
<organism evidence="1 2">
    <name type="scientific">Ficus carica</name>
    <name type="common">Common fig</name>
    <dbReference type="NCBI Taxonomy" id="3494"/>
    <lineage>
        <taxon>Eukaryota</taxon>
        <taxon>Viridiplantae</taxon>
        <taxon>Streptophyta</taxon>
        <taxon>Embryophyta</taxon>
        <taxon>Tracheophyta</taxon>
        <taxon>Spermatophyta</taxon>
        <taxon>Magnoliopsida</taxon>
        <taxon>eudicotyledons</taxon>
        <taxon>Gunneridae</taxon>
        <taxon>Pentapetalae</taxon>
        <taxon>rosids</taxon>
        <taxon>fabids</taxon>
        <taxon>Rosales</taxon>
        <taxon>Moraceae</taxon>
        <taxon>Ficeae</taxon>
        <taxon>Ficus</taxon>
    </lineage>
</organism>
<proteinExistence type="predicted"/>
<evidence type="ECO:0000313" key="2">
    <source>
        <dbReference type="Proteomes" id="UP001187192"/>
    </source>
</evidence>
<keyword evidence="2" id="KW-1185">Reference proteome</keyword>
<dbReference type="AlphaFoldDB" id="A0AA88A500"/>
<evidence type="ECO:0000313" key="1">
    <source>
        <dbReference type="EMBL" id="GMN37426.1"/>
    </source>
</evidence>
<name>A0AA88A500_FICCA</name>
<protein>
    <submittedName>
        <fullName evidence="1">Uncharacterized protein</fullName>
    </submittedName>
</protein>
<sequence length="93" mass="9982">MEDVATHGVFEKRRVDLQTHDSGCDLGLRRDPSGSAASNPSSMVVVKILSSSYDDASCRNLSSFRSSSAPTSFWLSVVAGEQRGTTTTQWPAS</sequence>
<dbReference type="Proteomes" id="UP001187192">
    <property type="component" value="Unassembled WGS sequence"/>
</dbReference>
<comment type="caution">
    <text evidence="1">The sequence shown here is derived from an EMBL/GenBank/DDBJ whole genome shotgun (WGS) entry which is preliminary data.</text>
</comment>
<reference evidence="1" key="1">
    <citation type="submission" date="2023-07" db="EMBL/GenBank/DDBJ databases">
        <title>draft genome sequence of fig (Ficus carica).</title>
        <authorList>
            <person name="Takahashi T."/>
            <person name="Nishimura K."/>
        </authorList>
    </citation>
    <scope>NUCLEOTIDE SEQUENCE</scope>
</reference>